<comment type="caution">
    <text evidence="1">The sequence shown here is derived from an EMBL/GenBank/DDBJ whole genome shotgun (WGS) entry which is preliminary data.</text>
</comment>
<dbReference type="EMBL" id="JACEIK010001277">
    <property type="protein sequence ID" value="MCD7467871.1"/>
    <property type="molecule type" value="Genomic_DNA"/>
</dbReference>
<sequence>MAPLPAGIDDLPIGNNVNTFDANVIMVLAVLNLESETVKVLPKMQPWILSSSVSINGSIHILLALLAETASFKLVKKLYSRNHRLLTSST</sequence>
<protein>
    <submittedName>
        <fullName evidence="1">Uncharacterized protein</fullName>
    </submittedName>
</protein>
<accession>A0ABS8TA58</accession>
<keyword evidence="2" id="KW-1185">Reference proteome</keyword>
<organism evidence="1 2">
    <name type="scientific">Datura stramonium</name>
    <name type="common">Jimsonweed</name>
    <name type="synonym">Common thornapple</name>
    <dbReference type="NCBI Taxonomy" id="4076"/>
    <lineage>
        <taxon>Eukaryota</taxon>
        <taxon>Viridiplantae</taxon>
        <taxon>Streptophyta</taxon>
        <taxon>Embryophyta</taxon>
        <taxon>Tracheophyta</taxon>
        <taxon>Spermatophyta</taxon>
        <taxon>Magnoliopsida</taxon>
        <taxon>eudicotyledons</taxon>
        <taxon>Gunneridae</taxon>
        <taxon>Pentapetalae</taxon>
        <taxon>asterids</taxon>
        <taxon>lamiids</taxon>
        <taxon>Solanales</taxon>
        <taxon>Solanaceae</taxon>
        <taxon>Solanoideae</taxon>
        <taxon>Datureae</taxon>
        <taxon>Datura</taxon>
    </lineage>
</organism>
<evidence type="ECO:0000313" key="2">
    <source>
        <dbReference type="Proteomes" id="UP000823775"/>
    </source>
</evidence>
<evidence type="ECO:0000313" key="1">
    <source>
        <dbReference type="EMBL" id="MCD7467871.1"/>
    </source>
</evidence>
<reference evidence="1 2" key="1">
    <citation type="journal article" date="2021" name="BMC Genomics">
        <title>Datura genome reveals duplications of psychoactive alkaloid biosynthetic genes and high mutation rate following tissue culture.</title>
        <authorList>
            <person name="Rajewski A."/>
            <person name="Carter-House D."/>
            <person name="Stajich J."/>
            <person name="Litt A."/>
        </authorList>
    </citation>
    <scope>NUCLEOTIDE SEQUENCE [LARGE SCALE GENOMIC DNA]</scope>
    <source>
        <strain evidence="1">AR-01</strain>
    </source>
</reference>
<gene>
    <name evidence="1" type="ORF">HAX54_005522</name>
</gene>
<dbReference type="Proteomes" id="UP000823775">
    <property type="component" value="Unassembled WGS sequence"/>
</dbReference>
<proteinExistence type="predicted"/>
<name>A0ABS8TA58_DATST</name>